<protein>
    <recommendedName>
        <fullName evidence="4">Molybdopterin synthase catalytic subunit</fullName>
        <ecNumber evidence="3">2.8.1.12</ecNumber>
    </recommendedName>
    <alternativeName>
        <fullName evidence="10">MPT synthase subunit 2</fullName>
    </alternativeName>
    <alternativeName>
        <fullName evidence="8">Molybdenum cofactor biosynthesis protein E</fullName>
    </alternativeName>
    <alternativeName>
        <fullName evidence="9">Molybdopterin-converting factor large subunit</fullName>
    </alternativeName>
    <alternativeName>
        <fullName evidence="11">Molybdopterin-converting factor subunit 2</fullName>
    </alternativeName>
</protein>
<dbReference type="Proteomes" id="UP000184485">
    <property type="component" value="Unassembled WGS sequence"/>
</dbReference>
<keyword evidence="14" id="KW-1185">Reference proteome</keyword>
<dbReference type="OrthoDB" id="9803224at2"/>
<evidence type="ECO:0000256" key="3">
    <source>
        <dbReference type="ARBA" id="ARBA00011950"/>
    </source>
</evidence>
<dbReference type="AlphaFoldDB" id="A0A1M4UD01"/>
<organism evidence="13 14">
    <name type="scientific">Kaistia soli DSM 19436</name>
    <dbReference type="NCBI Taxonomy" id="1122133"/>
    <lineage>
        <taxon>Bacteria</taxon>
        <taxon>Pseudomonadati</taxon>
        <taxon>Pseudomonadota</taxon>
        <taxon>Alphaproteobacteria</taxon>
        <taxon>Hyphomicrobiales</taxon>
        <taxon>Kaistiaceae</taxon>
        <taxon>Kaistia</taxon>
    </lineage>
</organism>
<keyword evidence="5" id="KW-0501">Molybdenum cofactor biosynthesis</keyword>
<comment type="subunit">
    <text evidence="7">Heterotetramer of 2 MoaD subunits and 2 MoaE subunits. Also stable as homodimer. The enzyme changes between these two forms during catalysis.</text>
</comment>
<comment type="function">
    <text evidence="6">Converts molybdopterin precursor Z into molybdopterin. This requires the incorporation of two sulfur atoms into precursor Z to generate a dithiolene group. The sulfur is provided by MoaD.</text>
</comment>
<evidence type="ECO:0000313" key="13">
    <source>
        <dbReference type="EMBL" id="SHE54440.1"/>
    </source>
</evidence>
<evidence type="ECO:0000256" key="12">
    <source>
        <dbReference type="ARBA" id="ARBA00049878"/>
    </source>
</evidence>
<sequence>MALIRTAVTDAPLDLAGEFAGVSNGRADVGAVVTFTGLCRDEDGRLEALELEHYPGMAEAEITRIATLAAERWDVQALTVLHRYGKVTPGEAIVLVVAASSHRHAAFEAAEFVMDFLKTHAPFWKKEHALDGSTAGWVEARIADDEAEARWNKDA</sequence>
<evidence type="ECO:0000256" key="1">
    <source>
        <dbReference type="ARBA" id="ARBA00005046"/>
    </source>
</evidence>
<accession>A0A1M4UD01</accession>
<comment type="catalytic activity">
    <reaction evidence="12">
        <text>2 [molybdopterin-synthase sulfur-carrier protein]-C-terminal-Gly-aminoethanethioate + cyclic pyranopterin phosphate + H2O = molybdopterin + 2 [molybdopterin-synthase sulfur-carrier protein]-C-terminal Gly-Gly + 2 H(+)</text>
        <dbReference type="Rhea" id="RHEA:26333"/>
        <dbReference type="Rhea" id="RHEA-COMP:12202"/>
        <dbReference type="Rhea" id="RHEA-COMP:19907"/>
        <dbReference type="ChEBI" id="CHEBI:15377"/>
        <dbReference type="ChEBI" id="CHEBI:15378"/>
        <dbReference type="ChEBI" id="CHEBI:58698"/>
        <dbReference type="ChEBI" id="CHEBI:59648"/>
        <dbReference type="ChEBI" id="CHEBI:90778"/>
        <dbReference type="ChEBI" id="CHEBI:232372"/>
        <dbReference type="EC" id="2.8.1.12"/>
    </reaction>
</comment>
<dbReference type="PANTHER" id="PTHR23404">
    <property type="entry name" value="MOLYBDOPTERIN SYNTHASE RELATED"/>
    <property type="match status" value="1"/>
</dbReference>
<evidence type="ECO:0000256" key="2">
    <source>
        <dbReference type="ARBA" id="ARBA00005426"/>
    </source>
</evidence>
<proteinExistence type="inferred from homology"/>
<gene>
    <name evidence="13" type="ORF">SAMN02745157_0406</name>
</gene>
<comment type="similarity">
    <text evidence="2">Belongs to the MoaE family.</text>
</comment>
<dbReference type="SUPFAM" id="SSF54690">
    <property type="entry name" value="Molybdopterin synthase subunit MoaE"/>
    <property type="match status" value="1"/>
</dbReference>
<dbReference type="GO" id="GO:0006777">
    <property type="term" value="P:Mo-molybdopterin cofactor biosynthetic process"/>
    <property type="evidence" value="ECO:0007669"/>
    <property type="project" value="UniProtKB-KW"/>
</dbReference>
<dbReference type="GO" id="GO:0030366">
    <property type="term" value="F:molybdopterin synthase activity"/>
    <property type="evidence" value="ECO:0007669"/>
    <property type="project" value="UniProtKB-EC"/>
</dbReference>
<dbReference type="RefSeq" id="WP_073051013.1">
    <property type="nucleotide sequence ID" value="NZ_FQUP01000001.1"/>
</dbReference>
<evidence type="ECO:0000313" key="14">
    <source>
        <dbReference type="Proteomes" id="UP000184485"/>
    </source>
</evidence>
<reference evidence="13 14" key="1">
    <citation type="submission" date="2016-11" db="EMBL/GenBank/DDBJ databases">
        <authorList>
            <person name="Jaros S."/>
            <person name="Januszkiewicz K."/>
            <person name="Wedrychowicz H."/>
        </authorList>
    </citation>
    <scope>NUCLEOTIDE SEQUENCE [LARGE SCALE GENOMIC DNA]</scope>
    <source>
        <strain evidence="13 14">DSM 19436</strain>
    </source>
</reference>
<comment type="pathway">
    <text evidence="1">Cofactor biosynthesis; molybdopterin biosynthesis.</text>
</comment>
<dbReference type="InterPro" id="IPR003448">
    <property type="entry name" value="Mopterin_biosynth_MoaE"/>
</dbReference>
<dbReference type="Pfam" id="PF02391">
    <property type="entry name" value="MoaE"/>
    <property type="match status" value="1"/>
</dbReference>
<name>A0A1M4UD01_9HYPH</name>
<evidence type="ECO:0000256" key="7">
    <source>
        <dbReference type="ARBA" id="ARBA00026066"/>
    </source>
</evidence>
<evidence type="ECO:0000256" key="5">
    <source>
        <dbReference type="ARBA" id="ARBA00023150"/>
    </source>
</evidence>
<dbReference type="CDD" id="cd00756">
    <property type="entry name" value="MoaE"/>
    <property type="match status" value="1"/>
</dbReference>
<dbReference type="Gene3D" id="3.90.1170.40">
    <property type="entry name" value="Molybdopterin biosynthesis MoaE subunit"/>
    <property type="match status" value="1"/>
</dbReference>
<dbReference type="STRING" id="1122133.SAMN02745157_0406"/>
<evidence type="ECO:0000256" key="6">
    <source>
        <dbReference type="ARBA" id="ARBA00025448"/>
    </source>
</evidence>
<evidence type="ECO:0000256" key="4">
    <source>
        <dbReference type="ARBA" id="ARBA00013858"/>
    </source>
</evidence>
<dbReference type="InterPro" id="IPR036563">
    <property type="entry name" value="MoaE_sf"/>
</dbReference>
<evidence type="ECO:0000256" key="11">
    <source>
        <dbReference type="ARBA" id="ARBA00032474"/>
    </source>
</evidence>
<dbReference type="EC" id="2.8.1.12" evidence="3"/>
<evidence type="ECO:0000256" key="10">
    <source>
        <dbReference type="ARBA" id="ARBA00030781"/>
    </source>
</evidence>
<evidence type="ECO:0000256" key="9">
    <source>
        <dbReference type="ARBA" id="ARBA00030407"/>
    </source>
</evidence>
<evidence type="ECO:0000256" key="8">
    <source>
        <dbReference type="ARBA" id="ARBA00029745"/>
    </source>
</evidence>
<dbReference type="EMBL" id="FQUP01000001">
    <property type="protein sequence ID" value="SHE54440.1"/>
    <property type="molecule type" value="Genomic_DNA"/>
</dbReference>
<dbReference type="UniPathway" id="UPA00344"/>